<keyword evidence="1" id="KW-0732">Signal</keyword>
<dbReference type="RefSeq" id="WP_035962786.1">
    <property type="nucleotide sequence ID" value="NZ_BMEG01000007.1"/>
</dbReference>
<accession>A0A069P5I9</accession>
<dbReference type="eggNOG" id="COG2913">
    <property type="taxonomic scope" value="Bacteria"/>
</dbReference>
<evidence type="ECO:0000313" key="2">
    <source>
        <dbReference type="EMBL" id="GGD83479.1"/>
    </source>
</evidence>
<evidence type="ECO:0008006" key="6">
    <source>
        <dbReference type="Google" id="ProtNLM"/>
    </source>
</evidence>
<dbReference type="OrthoDB" id="7225452at2"/>
<reference evidence="2" key="1">
    <citation type="journal article" date="2014" name="Int. J. Syst. Evol. Microbiol.">
        <title>Complete genome of a new Firmicutes species belonging to the dominant human colonic microbiota ('Ruminococcus bicirculans') reveals two chromosomes and a selective capacity to utilize plant glucans.</title>
        <authorList>
            <consortium name="NISC Comparative Sequencing Program"/>
            <person name="Wegmann U."/>
            <person name="Louis P."/>
            <person name="Goesmann A."/>
            <person name="Henrissat B."/>
            <person name="Duncan S.H."/>
            <person name="Flint H.J."/>
        </authorList>
    </citation>
    <scope>NUCLEOTIDE SEQUENCE</scope>
    <source>
        <strain evidence="2">CGMCC 1.11013</strain>
    </source>
</reference>
<dbReference type="EMBL" id="BMEG01000007">
    <property type="protein sequence ID" value="GGD83479.1"/>
    <property type="molecule type" value="Genomic_DNA"/>
</dbReference>
<reference evidence="5" key="3">
    <citation type="journal article" date="2019" name="Int. J. Syst. Evol. Microbiol.">
        <title>The Global Catalogue of Microorganisms (GCM) 10K type strain sequencing project: providing services to taxonomists for standard genome sequencing and annotation.</title>
        <authorList>
            <consortium name="The Broad Institute Genomics Platform"/>
            <consortium name="The Broad Institute Genome Sequencing Center for Infectious Disease"/>
            <person name="Wu L."/>
            <person name="Ma J."/>
        </authorList>
    </citation>
    <scope>NUCLEOTIDE SEQUENCE [LARGE SCALE GENOMIC DNA]</scope>
    <source>
        <strain evidence="5">CGMCC 1.11013</strain>
    </source>
</reference>
<keyword evidence="5" id="KW-1185">Reference proteome</keyword>
<reference evidence="2" key="4">
    <citation type="submission" date="2024-05" db="EMBL/GenBank/DDBJ databases">
        <authorList>
            <person name="Sun Q."/>
            <person name="Zhou Y."/>
        </authorList>
    </citation>
    <scope>NUCLEOTIDE SEQUENCE</scope>
    <source>
        <strain evidence="2">CGMCC 1.11013</strain>
    </source>
</reference>
<dbReference type="Proteomes" id="UP000597138">
    <property type="component" value="Unassembled WGS sequence"/>
</dbReference>
<sequence>MRKLTFAAAIAAGAFTLAGCAGTGNDSLRSETEASVSTKIVDGKTTKDEVRSMFGSPLKTEFTDGGLEIWHYELTKLHSDAVSYIPVVNLLGSSASGKKKELVVLFSADNVVKRYSMSESAVSHKTGIFN</sequence>
<comment type="caution">
    <text evidence="3">The sequence shown here is derived from an EMBL/GenBank/DDBJ whole genome shotgun (WGS) entry which is preliminary data.</text>
</comment>
<evidence type="ECO:0000256" key="1">
    <source>
        <dbReference type="SAM" id="SignalP"/>
    </source>
</evidence>
<dbReference type="Proteomes" id="UP000027439">
    <property type="component" value="Unassembled WGS sequence"/>
</dbReference>
<evidence type="ECO:0000313" key="3">
    <source>
        <dbReference type="EMBL" id="KDR35717.1"/>
    </source>
</evidence>
<organism evidence="3 4">
    <name type="scientific">Caballeronia grimmiae</name>
    <dbReference type="NCBI Taxonomy" id="1071679"/>
    <lineage>
        <taxon>Bacteria</taxon>
        <taxon>Pseudomonadati</taxon>
        <taxon>Pseudomonadota</taxon>
        <taxon>Betaproteobacteria</taxon>
        <taxon>Burkholderiales</taxon>
        <taxon>Burkholderiaceae</taxon>
        <taxon>Caballeronia</taxon>
    </lineage>
</organism>
<dbReference type="PROSITE" id="PS51257">
    <property type="entry name" value="PROKAR_LIPOPROTEIN"/>
    <property type="match status" value="1"/>
</dbReference>
<dbReference type="AlphaFoldDB" id="A0A069P5I9"/>
<dbReference type="EMBL" id="JFHE01000006">
    <property type="protein sequence ID" value="KDR35717.1"/>
    <property type="molecule type" value="Genomic_DNA"/>
</dbReference>
<feature type="signal peptide" evidence="1">
    <location>
        <begin position="1"/>
        <end position="21"/>
    </location>
</feature>
<evidence type="ECO:0000313" key="5">
    <source>
        <dbReference type="Proteomes" id="UP000597138"/>
    </source>
</evidence>
<protein>
    <recommendedName>
        <fullName evidence="6">Lipoprotein SmpA/OmlA domain-containing protein</fullName>
    </recommendedName>
</protein>
<proteinExistence type="predicted"/>
<evidence type="ECO:0000313" key="4">
    <source>
        <dbReference type="Proteomes" id="UP000027439"/>
    </source>
</evidence>
<name>A0A069P5I9_9BURK</name>
<feature type="chain" id="PRO_5001663977" description="Lipoprotein SmpA/OmlA domain-containing protein" evidence="1">
    <location>
        <begin position="22"/>
        <end position="130"/>
    </location>
</feature>
<reference evidence="3 4" key="2">
    <citation type="submission" date="2014-03" db="EMBL/GenBank/DDBJ databases">
        <title>Draft Genome Sequences of Four Burkholderia Strains.</title>
        <authorList>
            <person name="Liu X.Y."/>
            <person name="Li C.X."/>
            <person name="Xu J.H."/>
        </authorList>
    </citation>
    <scope>NUCLEOTIDE SEQUENCE [LARGE SCALE GENOMIC DNA]</scope>
    <source>
        <strain evidence="3 4">R27</strain>
    </source>
</reference>
<gene>
    <name evidence="3" type="ORF">BG57_28215</name>
    <name evidence="2" type="ORF">GCM10010985_42510</name>
</gene>